<dbReference type="Proteomes" id="UP000297716">
    <property type="component" value="Unassembled WGS sequence"/>
</dbReference>
<comment type="caution">
    <text evidence="1">The sequence shown here is derived from an EMBL/GenBank/DDBJ whole genome shotgun (WGS) entry which is preliminary data.</text>
</comment>
<protein>
    <submittedName>
        <fullName evidence="1">Uncharacterized protein</fullName>
    </submittedName>
</protein>
<sequence length="436" mass="49548">MLRSSRICTARISHESEPRIFKLGRAAAAPAASRHDLARSNAKKHRSETPLIKRIALDRISKTSLTAKHPASRHHLPPKILTHSFDNAEQFDCAVHIFTRLPIIAGLAGPSPRLCGQNRSRLEMEREYPTHRLWKAVDMVRKTCPPHVPRMYVQDVHQLRDTLLSDLSILCASQIALNVDVAVLSVACKRATKRRQPMYVPFLENFDLDMHKSQDGFESDWVQHERDLVQKVKKQFDVVELLSQLASSPESQQQNHNNTDLDSETVVHILEETRPSPDMLDLVIRRVPTYTPMLADYVVKHARLQLYTLGKRTSPLRSERTVHHYNAVRHLVQLGPSDEDVQQHTHLLVGRATLLIIYATLLIQLHANVITVHDSKGLLQLDYPNDSPDAYTSHDNFVSVTQARCKAREAVQSLYAMGGNLPRDIHWFLRDNSVAA</sequence>
<dbReference type="AlphaFoldDB" id="A0A4Z0Z547"/>
<accession>A0A4Z0Z547</accession>
<evidence type="ECO:0000313" key="1">
    <source>
        <dbReference type="EMBL" id="TGJ86811.1"/>
    </source>
</evidence>
<dbReference type="EMBL" id="SKBN01000022">
    <property type="protein sequence ID" value="TGJ86811.1"/>
    <property type="molecule type" value="Genomic_DNA"/>
</dbReference>
<name>A0A4Z0Z547_9PEZI</name>
<keyword evidence="2" id="KW-1185">Reference proteome</keyword>
<proteinExistence type="predicted"/>
<dbReference type="OrthoDB" id="4716302at2759"/>
<gene>
    <name evidence="1" type="ORF">E0Z10_g1998</name>
</gene>
<evidence type="ECO:0000313" key="2">
    <source>
        <dbReference type="Proteomes" id="UP000297716"/>
    </source>
</evidence>
<organism evidence="1 2">
    <name type="scientific">Xylaria hypoxylon</name>
    <dbReference type="NCBI Taxonomy" id="37992"/>
    <lineage>
        <taxon>Eukaryota</taxon>
        <taxon>Fungi</taxon>
        <taxon>Dikarya</taxon>
        <taxon>Ascomycota</taxon>
        <taxon>Pezizomycotina</taxon>
        <taxon>Sordariomycetes</taxon>
        <taxon>Xylariomycetidae</taxon>
        <taxon>Xylariales</taxon>
        <taxon>Xylariaceae</taxon>
        <taxon>Xylaria</taxon>
    </lineage>
</organism>
<reference evidence="1 2" key="1">
    <citation type="submission" date="2019-03" db="EMBL/GenBank/DDBJ databases">
        <title>Draft genome sequence of Xylaria hypoxylon DSM 108379, a ubiquitous saprotrophic-parasitic fungi on hardwood.</title>
        <authorList>
            <person name="Buettner E."/>
            <person name="Leonhardt S."/>
            <person name="Gebauer A.M."/>
            <person name="Liers C."/>
            <person name="Hofrichter M."/>
            <person name="Kellner H."/>
        </authorList>
    </citation>
    <scope>NUCLEOTIDE SEQUENCE [LARGE SCALE GENOMIC DNA]</scope>
    <source>
        <strain evidence="1 2">DSM 108379</strain>
    </source>
</reference>